<dbReference type="GO" id="GO:0031295">
    <property type="term" value="P:T cell costimulation"/>
    <property type="evidence" value="ECO:0007669"/>
    <property type="project" value="TreeGrafter"/>
</dbReference>
<name>A0A3B4BZ58_PYGNA</name>
<dbReference type="PROSITE" id="PS50835">
    <property type="entry name" value="IG_LIKE"/>
    <property type="match status" value="1"/>
</dbReference>
<feature type="compositionally biased region" description="Polar residues" evidence="11">
    <location>
        <begin position="351"/>
        <end position="360"/>
    </location>
</feature>
<keyword evidence="6 12" id="KW-0472">Membrane</keyword>
<dbReference type="OMA" id="QYVVLDC"/>
<dbReference type="Gene3D" id="2.60.40.10">
    <property type="entry name" value="Immunoglobulins"/>
    <property type="match status" value="2"/>
</dbReference>
<dbReference type="GO" id="GO:0071222">
    <property type="term" value="P:cellular response to lipopolysaccharide"/>
    <property type="evidence" value="ECO:0007669"/>
    <property type="project" value="TreeGrafter"/>
</dbReference>
<protein>
    <submittedName>
        <fullName evidence="14">Zgc:153911</fullName>
    </submittedName>
</protein>
<feature type="region of interest" description="Disordered" evidence="11">
    <location>
        <begin position="40"/>
        <end position="76"/>
    </location>
</feature>
<evidence type="ECO:0000313" key="14">
    <source>
        <dbReference type="Ensembl" id="ENSPNAP00000003870.2"/>
    </source>
</evidence>
<keyword evidence="8" id="KW-0675">Receptor</keyword>
<dbReference type="GO" id="GO:0006955">
    <property type="term" value="P:immune response"/>
    <property type="evidence" value="ECO:0007669"/>
    <property type="project" value="TreeGrafter"/>
</dbReference>
<feature type="region of interest" description="Disordered" evidence="11">
    <location>
        <begin position="340"/>
        <end position="360"/>
    </location>
</feature>
<dbReference type="SMART" id="SM00409">
    <property type="entry name" value="IG"/>
    <property type="match status" value="1"/>
</dbReference>
<keyword evidence="15" id="KW-1185">Reference proteome</keyword>
<keyword evidence="4" id="KW-0732">Signal</keyword>
<keyword evidence="5 12" id="KW-1133">Transmembrane helix</keyword>
<dbReference type="InterPro" id="IPR051713">
    <property type="entry name" value="T-cell_Activation_Regulation"/>
</dbReference>
<dbReference type="InterPro" id="IPR053896">
    <property type="entry name" value="BTN3A2-like_Ig-C"/>
</dbReference>
<dbReference type="GO" id="GO:0042130">
    <property type="term" value="P:negative regulation of T cell proliferation"/>
    <property type="evidence" value="ECO:0007669"/>
    <property type="project" value="TreeGrafter"/>
</dbReference>
<dbReference type="Pfam" id="PF22705">
    <property type="entry name" value="C2-set_3"/>
    <property type="match status" value="1"/>
</dbReference>
<keyword evidence="2" id="KW-1003">Cell membrane</keyword>
<dbReference type="SUPFAM" id="SSF48726">
    <property type="entry name" value="Immunoglobulin"/>
    <property type="match status" value="2"/>
</dbReference>
<evidence type="ECO:0000256" key="11">
    <source>
        <dbReference type="SAM" id="MobiDB-lite"/>
    </source>
</evidence>
<evidence type="ECO:0000256" key="5">
    <source>
        <dbReference type="ARBA" id="ARBA00022989"/>
    </source>
</evidence>
<evidence type="ECO:0000256" key="6">
    <source>
        <dbReference type="ARBA" id="ARBA00023136"/>
    </source>
</evidence>
<evidence type="ECO:0000256" key="8">
    <source>
        <dbReference type="ARBA" id="ARBA00023170"/>
    </source>
</evidence>
<dbReference type="OrthoDB" id="5857426at2759"/>
<feature type="transmembrane region" description="Helical" evidence="12">
    <location>
        <begin position="308"/>
        <end position="329"/>
    </location>
</feature>
<evidence type="ECO:0000256" key="9">
    <source>
        <dbReference type="ARBA" id="ARBA00023180"/>
    </source>
</evidence>
<evidence type="ECO:0000256" key="3">
    <source>
        <dbReference type="ARBA" id="ARBA00022692"/>
    </source>
</evidence>
<feature type="domain" description="Ig-like" evidence="13">
    <location>
        <begin position="96"/>
        <end position="193"/>
    </location>
</feature>
<evidence type="ECO:0000256" key="4">
    <source>
        <dbReference type="ARBA" id="ARBA00022729"/>
    </source>
</evidence>
<dbReference type="GeneTree" id="ENSGT00940000154641"/>
<keyword evidence="9" id="KW-0325">Glycoprotein</keyword>
<dbReference type="Proteomes" id="UP001501920">
    <property type="component" value="Chromosome 5"/>
</dbReference>
<evidence type="ECO:0000256" key="12">
    <source>
        <dbReference type="SAM" id="Phobius"/>
    </source>
</evidence>
<dbReference type="GO" id="GO:0007166">
    <property type="term" value="P:cell surface receptor signaling pathway"/>
    <property type="evidence" value="ECO:0007669"/>
    <property type="project" value="TreeGrafter"/>
</dbReference>
<evidence type="ECO:0000256" key="1">
    <source>
        <dbReference type="ARBA" id="ARBA00004251"/>
    </source>
</evidence>
<dbReference type="STRING" id="42514.ENSPNAP00000003870"/>
<dbReference type="InterPro" id="IPR007110">
    <property type="entry name" value="Ig-like_dom"/>
</dbReference>
<evidence type="ECO:0000256" key="10">
    <source>
        <dbReference type="ARBA" id="ARBA00023319"/>
    </source>
</evidence>
<evidence type="ECO:0000313" key="15">
    <source>
        <dbReference type="Proteomes" id="UP001501920"/>
    </source>
</evidence>
<accession>A0A3B4BZ58</accession>
<dbReference type="InterPro" id="IPR013106">
    <property type="entry name" value="Ig_V-set"/>
</dbReference>
<keyword evidence="10" id="KW-0393">Immunoglobulin domain</keyword>
<comment type="subcellular location">
    <subcellularLocation>
        <location evidence="1">Cell membrane</location>
        <topology evidence="1">Single-pass type I membrane protein</topology>
    </subcellularLocation>
</comment>
<reference evidence="14" key="2">
    <citation type="submission" date="2025-08" db="UniProtKB">
        <authorList>
            <consortium name="Ensembl"/>
        </authorList>
    </citation>
    <scope>IDENTIFICATION</scope>
</reference>
<keyword evidence="3 12" id="KW-0812">Transmembrane</keyword>
<reference evidence="14" key="3">
    <citation type="submission" date="2025-09" db="UniProtKB">
        <authorList>
            <consortium name="Ensembl"/>
        </authorList>
    </citation>
    <scope>IDENTIFICATION</scope>
</reference>
<dbReference type="FunFam" id="2.60.40.10:FF:000142">
    <property type="entry name" value="V-set domain-containing T-cell activation inhibitor 1"/>
    <property type="match status" value="1"/>
</dbReference>
<organism evidence="14 15">
    <name type="scientific">Pygocentrus nattereri</name>
    <name type="common">Red-bellied piranha</name>
    <dbReference type="NCBI Taxonomy" id="42514"/>
    <lineage>
        <taxon>Eukaryota</taxon>
        <taxon>Metazoa</taxon>
        <taxon>Chordata</taxon>
        <taxon>Craniata</taxon>
        <taxon>Vertebrata</taxon>
        <taxon>Euteleostomi</taxon>
        <taxon>Actinopterygii</taxon>
        <taxon>Neopterygii</taxon>
        <taxon>Teleostei</taxon>
        <taxon>Ostariophysi</taxon>
        <taxon>Characiformes</taxon>
        <taxon>Characoidei</taxon>
        <taxon>Pygocentrus</taxon>
    </lineage>
</organism>
<evidence type="ECO:0000259" key="13">
    <source>
        <dbReference type="PROSITE" id="PS50835"/>
    </source>
</evidence>
<keyword evidence="7" id="KW-1015">Disulfide bond</keyword>
<dbReference type="InterPro" id="IPR013783">
    <property type="entry name" value="Ig-like_fold"/>
</dbReference>
<dbReference type="Ensembl" id="ENSPNAT00000007967.2">
    <property type="protein sequence ID" value="ENSPNAP00000003870.2"/>
    <property type="gene ID" value="ENSPNAG00000010303.2"/>
</dbReference>
<dbReference type="AlphaFoldDB" id="A0A3B4BZ58"/>
<dbReference type="SMART" id="SM00406">
    <property type="entry name" value="IGv"/>
    <property type="match status" value="1"/>
</dbReference>
<dbReference type="GO" id="GO:0009897">
    <property type="term" value="C:external side of plasma membrane"/>
    <property type="evidence" value="ECO:0007669"/>
    <property type="project" value="TreeGrafter"/>
</dbReference>
<dbReference type="GO" id="GO:0042102">
    <property type="term" value="P:positive regulation of T cell proliferation"/>
    <property type="evidence" value="ECO:0007669"/>
    <property type="project" value="TreeGrafter"/>
</dbReference>
<evidence type="ECO:0000256" key="2">
    <source>
        <dbReference type="ARBA" id="ARBA00022475"/>
    </source>
</evidence>
<dbReference type="PANTHER" id="PTHR25466">
    <property type="entry name" value="T-LYMPHOCYTE ACTIVATION ANTIGEN"/>
    <property type="match status" value="1"/>
</dbReference>
<reference evidence="14 15" key="1">
    <citation type="submission" date="2020-10" db="EMBL/GenBank/DDBJ databases">
        <title>Pygocentrus nattereri (red-bellied piranha) genome, fPygNat1, primary haplotype.</title>
        <authorList>
            <person name="Myers G."/>
            <person name="Meyer A."/>
            <person name="Karagic N."/>
            <person name="Pippel M."/>
            <person name="Winkler S."/>
            <person name="Tracey A."/>
            <person name="Wood J."/>
            <person name="Formenti G."/>
            <person name="Howe K."/>
            <person name="Fedrigo O."/>
            <person name="Jarvis E.D."/>
        </authorList>
    </citation>
    <scope>NUCLEOTIDE SEQUENCE [LARGE SCALE GENOMIC DNA]</scope>
</reference>
<dbReference type="Pfam" id="PF07686">
    <property type="entry name" value="V-set"/>
    <property type="match status" value="1"/>
</dbReference>
<sequence>MVIAFFVICLKGKKKFSPLTADCLVYCSSAVLKMAPLQPRLEKEKPKQSRGTPERGAPDWDGGEMERRRDEERSIKTTKAEFEISVPSGGQVGVYGQSVVLFCSFPTGGSWDVSSSVITWQRGLEVVHSFYHSQDQLDRQHPRYANRTSLYHQEMAEGNASLRLDRVSLEDHGIYTCSVSTQIGSQKKSFRLRVAAFYPEPHLHISLSSNGQVDLLLTSQGGYPSPSLQWLMGNTQDVTEETQTQLEQDQHTRLYNVNSKLNLTRGTNSSITFILKNQELGQEIRRNIDLFLEDGAGGPQSRHRVHSVLLGAVVTVAVGLAVLIVAFFIRKQKKQKRDFRAVSAPDEEQSINHQNGKTVH</sequence>
<dbReference type="PANTHER" id="PTHR25466:SF14">
    <property type="entry name" value="BUTYROPHILIN SUBFAMILY 2 MEMBER A2-LIKE-RELATED"/>
    <property type="match status" value="1"/>
</dbReference>
<dbReference type="InterPro" id="IPR036179">
    <property type="entry name" value="Ig-like_dom_sf"/>
</dbReference>
<proteinExistence type="predicted"/>
<dbReference type="InterPro" id="IPR003599">
    <property type="entry name" value="Ig_sub"/>
</dbReference>
<evidence type="ECO:0000256" key="7">
    <source>
        <dbReference type="ARBA" id="ARBA00023157"/>
    </source>
</evidence>